<reference evidence="1" key="1">
    <citation type="journal article" date="2014" name="Front. Microbiol.">
        <title>High frequency of phylogenetically diverse reductive dehalogenase-homologous genes in deep subseafloor sedimentary metagenomes.</title>
        <authorList>
            <person name="Kawai M."/>
            <person name="Futagami T."/>
            <person name="Toyoda A."/>
            <person name="Takaki Y."/>
            <person name="Nishi S."/>
            <person name="Hori S."/>
            <person name="Arai W."/>
            <person name="Tsubouchi T."/>
            <person name="Morono Y."/>
            <person name="Uchiyama I."/>
            <person name="Ito T."/>
            <person name="Fujiyama A."/>
            <person name="Inagaki F."/>
            <person name="Takami H."/>
        </authorList>
    </citation>
    <scope>NUCLEOTIDE SEQUENCE</scope>
    <source>
        <strain evidence="1">Expedition CK06-06</strain>
    </source>
</reference>
<proteinExistence type="predicted"/>
<gene>
    <name evidence="1" type="ORF">S01H1_03454</name>
</gene>
<evidence type="ECO:0000313" key="1">
    <source>
        <dbReference type="EMBL" id="GAF77671.1"/>
    </source>
</evidence>
<name>X0SRA4_9ZZZZ</name>
<comment type="caution">
    <text evidence="1">The sequence shown here is derived from an EMBL/GenBank/DDBJ whole genome shotgun (WGS) entry which is preliminary data.</text>
</comment>
<dbReference type="AlphaFoldDB" id="X0SRA4"/>
<dbReference type="EMBL" id="BARS01001881">
    <property type="protein sequence ID" value="GAF77671.1"/>
    <property type="molecule type" value="Genomic_DNA"/>
</dbReference>
<organism evidence="1">
    <name type="scientific">marine sediment metagenome</name>
    <dbReference type="NCBI Taxonomy" id="412755"/>
    <lineage>
        <taxon>unclassified sequences</taxon>
        <taxon>metagenomes</taxon>
        <taxon>ecological metagenomes</taxon>
    </lineage>
</organism>
<protein>
    <submittedName>
        <fullName evidence="1">Uncharacterized protein</fullName>
    </submittedName>
</protein>
<accession>X0SRA4</accession>
<sequence length="66" mass="8004">MNQDKTIKNQAKVIKELWRELQALKRVLIDDHPSTWREINMNKTCEGYTNYVSCEFKNYLNEKRNI</sequence>